<sequence length="136" mass="15903">MSDIKYNNKWFKSGLELLNEVLYGKWKFIIIWNLTDKPLRFSDLRKNIPSITDRMLSLQLKELEEEGFVERIVLEGNPPKIDYKLTEKSQGLLPALTALESFGRNLVQNKPPYKKVLSQEIPLPLSEDQESFFDML</sequence>
<dbReference type="OrthoDB" id="8231503at2"/>
<organism evidence="5 6">
    <name type="scientific">Cytophaga hutchinsonii (strain ATCC 33406 / DSM 1761 / CIP 103989 / NBRC 15051 / NCIMB 9469 / D465)</name>
    <dbReference type="NCBI Taxonomy" id="269798"/>
    <lineage>
        <taxon>Bacteria</taxon>
        <taxon>Pseudomonadati</taxon>
        <taxon>Bacteroidota</taxon>
        <taxon>Cytophagia</taxon>
        <taxon>Cytophagales</taxon>
        <taxon>Cytophagaceae</taxon>
        <taxon>Cytophaga</taxon>
    </lineage>
</organism>
<dbReference type="InterPro" id="IPR002577">
    <property type="entry name" value="HTH_HxlR"/>
</dbReference>
<dbReference type="PANTHER" id="PTHR33204:SF29">
    <property type="entry name" value="TRANSCRIPTIONAL REGULATOR"/>
    <property type="match status" value="1"/>
</dbReference>
<dbReference type="PROSITE" id="PS51118">
    <property type="entry name" value="HTH_HXLR"/>
    <property type="match status" value="1"/>
</dbReference>
<dbReference type="SUPFAM" id="SSF46785">
    <property type="entry name" value="Winged helix' DNA-binding domain"/>
    <property type="match status" value="1"/>
</dbReference>
<keyword evidence="1" id="KW-0805">Transcription regulation</keyword>
<dbReference type="InterPro" id="IPR036390">
    <property type="entry name" value="WH_DNA-bd_sf"/>
</dbReference>
<protein>
    <submittedName>
        <fullName evidence="5">Transcriptional regulator</fullName>
    </submittedName>
</protein>
<gene>
    <name evidence="5" type="ordered locus">CHU_3472</name>
</gene>
<dbReference type="RefSeq" id="WP_011586813.1">
    <property type="nucleotide sequence ID" value="NC_008255.1"/>
</dbReference>
<evidence type="ECO:0000256" key="3">
    <source>
        <dbReference type="ARBA" id="ARBA00023163"/>
    </source>
</evidence>
<proteinExistence type="predicted"/>
<evidence type="ECO:0000313" key="5">
    <source>
        <dbReference type="EMBL" id="ABG60706.1"/>
    </source>
</evidence>
<evidence type="ECO:0000256" key="1">
    <source>
        <dbReference type="ARBA" id="ARBA00023015"/>
    </source>
</evidence>
<accession>A0A6N4SWD3</accession>
<keyword evidence="6" id="KW-1185">Reference proteome</keyword>
<dbReference type="EMBL" id="CP000383">
    <property type="protein sequence ID" value="ABG60706.1"/>
    <property type="molecule type" value="Genomic_DNA"/>
</dbReference>
<keyword evidence="3" id="KW-0804">Transcription</keyword>
<evidence type="ECO:0000256" key="2">
    <source>
        <dbReference type="ARBA" id="ARBA00023125"/>
    </source>
</evidence>
<dbReference type="AlphaFoldDB" id="A0A6N4SWD3"/>
<reference evidence="5 6" key="1">
    <citation type="journal article" date="2007" name="Appl. Environ. Microbiol.">
        <title>Genome sequence of the cellulolytic gliding bacterium Cytophaga hutchinsonii.</title>
        <authorList>
            <person name="Xie G."/>
            <person name="Bruce D.C."/>
            <person name="Challacombe J.F."/>
            <person name="Chertkov O."/>
            <person name="Detter J.C."/>
            <person name="Gilna P."/>
            <person name="Han C.S."/>
            <person name="Lucas S."/>
            <person name="Misra M."/>
            <person name="Myers G.L."/>
            <person name="Richardson P."/>
            <person name="Tapia R."/>
            <person name="Thayer N."/>
            <person name="Thompson L.S."/>
            <person name="Brettin T.S."/>
            <person name="Henrissat B."/>
            <person name="Wilson D.B."/>
            <person name="McBride M.J."/>
        </authorList>
    </citation>
    <scope>NUCLEOTIDE SEQUENCE [LARGE SCALE GENOMIC DNA]</scope>
    <source>
        <strain evidence="6">ATCC 33406 / DSM 1761 / CIP 103989 / NBRC 15051 / NCIMB 9469 / D465</strain>
    </source>
</reference>
<dbReference type="Pfam" id="PF01638">
    <property type="entry name" value="HxlR"/>
    <property type="match status" value="1"/>
</dbReference>
<keyword evidence="2" id="KW-0238">DNA-binding</keyword>
<dbReference type="Proteomes" id="UP000001822">
    <property type="component" value="Chromosome"/>
</dbReference>
<dbReference type="Gene3D" id="1.10.10.10">
    <property type="entry name" value="Winged helix-like DNA-binding domain superfamily/Winged helix DNA-binding domain"/>
    <property type="match status" value="1"/>
</dbReference>
<dbReference type="PANTHER" id="PTHR33204">
    <property type="entry name" value="TRANSCRIPTIONAL REGULATOR, MARR FAMILY"/>
    <property type="match status" value="1"/>
</dbReference>
<dbReference type="InterPro" id="IPR036388">
    <property type="entry name" value="WH-like_DNA-bd_sf"/>
</dbReference>
<evidence type="ECO:0000313" key="6">
    <source>
        <dbReference type="Proteomes" id="UP000001822"/>
    </source>
</evidence>
<dbReference type="GO" id="GO:0003677">
    <property type="term" value="F:DNA binding"/>
    <property type="evidence" value="ECO:0007669"/>
    <property type="project" value="UniProtKB-KW"/>
</dbReference>
<feature type="domain" description="HTH hxlR-type" evidence="4">
    <location>
        <begin position="13"/>
        <end position="111"/>
    </location>
</feature>
<dbReference type="KEGG" id="chu:CHU_3472"/>
<evidence type="ECO:0000259" key="4">
    <source>
        <dbReference type="PROSITE" id="PS51118"/>
    </source>
</evidence>
<name>A0A6N4SWD3_CYTH3</name>